<reference evidence="2 3" key="1">
    <citation type="journal article" date="2016" name="Nat. Commun.">
        <title>Thousands of microbial genomes shed light on interconnected biogeochemical processes in an aquifer system.</title>
        <authorList>
            <person name="Anantharaman K."/>
            <person name="Brown C.T."/>
            <person name="Hug L.A."/>
            <person name="Sharon I."/>
            <person name="Castelle C.J."/>
            <person name="Probst A.J."/>
            <person name="Thomas B.C."/>
            <person name="Singh A."/>
            <person name="Wilkins M.J."/>
            <person name="Karaoz U."/>
            <person name="Brodie E.L."/>
            <person name="Williams K.H."/>
            <person name="Hubbard S.S."/>
            <person name="Banfield J.F."/>
        </authorList>
    </citation>
    <scope>NUCLEOTIDE SEQUENCE [LARGE SCALE GENOMIC DNA]</scope>
</reference>
<keyword evidence="1" id="KW-0472">Membrane</keyword>
<accession>A0A1G2QUB8</accession>
<evidence type="ECO:0000313" key="3">
    <source>
        <dbReference type="Proteomes" id="UP000178170"/>
    </source>
</evidence>
<gene>
    <name evidence="2" type="ORF">A2843_01795</name>
</gene>
<feature type="transmembrane region" description="Helical" evidence="1">
    <location>
        <begin position="7"/>
        <end position="30"/>
    </location>
</feature>
<dbReference type="InterPro" id="IPR014717">
    <property type="entry name" value="Transl_elong_EF1B/ribsomal_bS6"/>
</dbReference>
<dbReference type="EMBL" id="MHTS01000020">
    <property type="protein sequence ID" value="OHA64195.1"/>
    <property type="molecule type" value="Genomic_DNA"/>
</dbReference>
<keyword evidence="1" id="KW-0812">Transmembrane</keyword>
<proteinExistence type="predicted"/>
<sequence>MKAGQKIIITLSVFAAFIALFLGIVVYPIFQGVVRDHKEVLAYKWELIQLREDKESSIEFERLASTYAREFGLMENLFVDSATPIEFFRFLDAAAASFQLQIEKTPGSVQLLREDRWPSFVVRLAGGGLYPDAMAFLEKIENAPYLLEVEKLTMGQRKGFADQQNQGEIEFSMSIKVFTND</sequence>
<keyword evidence="1" id="KW-1133">Transmembrane helix</keyword>
<evidence type="ECO:0000256" key="1">
    <source>
        <dbReference type="SAM" id="Phobius"/>
    </source>
</evidence>
<organism evidence="2 3">
    <name type="scientific">Candidatus Wildermuthbacteria bacterium RIFCSPHIGHO2_01_FULL_48_27b</name>
    <dbReference type="NCBI Taxonomy" id="1802447"/>
    <lineage>
        <taxon>Bacteria</taxon>
        <taxon>Candidatus Wildermuthiibacteriota</taxon>
    </lineage>
</organism>
<dbReference type="Gene3D" id="3.30.70.60">
    <property type="match status" value="1"/>
</dbReference>
<dbReference type="AlphaFoldDB" id="A0A1G2QUB8"/>
<comment type="caution">
    <text evidence="2">The sequence shown here is derived from an EMBL/GenBank/DDBJ whole genome shotgun (WGS) entry which is preliminary data.</text>
</comment>
<dbReference type="Proteomes" id="UP000178170">
    <property type="component" value="Unassembled WGS sequence"/>
</dbReference>
<evidence type="ECO:0000313" key="2">
    <source>
        <dbReference type="EMBL" id="OHA64195.1"/>
    </source>
</evidence>
<evidence type="ECO:0008006" key="4">
    <source>
        <dbReference type="Google" id="ProtNLM"/>
    </source>
</evidence>
<name>A0A1G2QUB8_9BACT</name>
<protein>
    <recommendedName>
        <fullName evidence="4">Type 4 fimbrial biogenesis protein PilO</fullName>
    </recommendedName>
</protein>